<name>C0PIS4_MAIZE</name>
<evidence type="ECO:0000256" key="1">
    <source>
        <dbReference type="SAM" id="MobiDB-lite"/>
    </source>
</evidence>
<dbReference type="EMBL" id="BT068193">
    <property type="protein sequence ID" value="ACN35090.1"/>
    <property type="molecule type" value="mRNA"/>
</dbReference>
<feature type="region of interest" description="Disordered" evidence="1">
    <location>
        <begin position="1"/>
        <end position="87"/>
    </location>
</feature>
<dbReference type="AlphaFoldDB" id="C0PIS4"/>
<accession>C0PIS4</accession>
<reference evidence="2" key="1">
    <citation type="journal article" date="2009" name="PLoS Genet.">
        <title>Sequencing, mapping, and analysis of 27,455 maize full-length cDNAs.</title>
        <authorList>
            <person name="Soderlund C."/>
            <person name="Descour A."/>
            <person name="Kudrna D."/>
            <person name="Bomhoff M."/>
            <person name="Boyd L."/>
            <person name="Currie J."/>
            <person name="Angelova A."/>
            <person name="Collura K."/>
            <person name="Wissotski M."/>
            <person name="Ashley E."/>
            <person name="Morrow D."/>
            <person name="Fernandes J."/>
            <person name="Walbot V."/>
            <person name="Yu Y."/>
        </authorList>
    </citation>
    <scope>NUCLEOTIDE SEQUENCE</scope>
    <source>
        <strain evidence="2">B73</strain>
    </source>
</reference>
<proteinExistence type="evidence at transcript level"/>
<organism evidence="2">
    <name type="scientific">Zea mays</name>
    <name type="common">Maize</name>
    <dbReference type="NCBI Taxonomy" id="4577"/>
    <lineage>
        <taxon>Eukaryota</taxon>
        <taxon>Viridiplantae</taxon>
        <taxon>Streptophyta</taxon>
        <taxon>Embryophyta</taxon>
        <taxon>Tracheophyta</taxon>
        <taxon>Spermatophyta</taxon>
        <taxon>Magnoliopsida</taxon>
        <taxon>Liliopsida</taxon>
        <taxon>Poales</taxon>
        <taxon>Poaceae</taxon>
        <taxon>PACMAD clade</taxon>
        <taxon>Panicoideae</taxon>
        <taxon>Andropogonodae</taxon>
        <taxon>Andropogoneae</taxon>
        <taxon>Tripsacinae</taxon>
        <taxon>Zea</taxon>
    </lineage>
</organism>
<evidence type="ECO:0000313" key="2">
    <source>
        <dbReference type="EMBL" id="ACN35090.1"/>
    </source>
</evidence>
<protein>
    <submittedName>
        <fullName evidence="2">Uncharacterized protein</fullName>
    </submittedName>
</protein>
<sequence length="87" mass="9918">MTRAMRQRAPPRESRHWPAPARSCRTGIPKRATGLKCSTSNVKPPTWCRYQPKRRPAMTSASSRVWRWKQGSTSSTPMRRAKIPGVV</sequence>